<feature type="transmembrane region" description="Helical" evidence="2">
    <location>
        <begin position="20"/>
        <end position="43"/>
    </location>
</feature>
<dbReference type="AlphaFoldDB" id="A0A9P0WYE5"/>
<name>A0A9P0WYE5_PIEBR</name>
<organism evidence="3 4">
    <name type="scientific">Pieris brassicae</name>
    <name type="common">White butterfly</name>
    <name type="synonym">Large white butterfly</name>
    <dbReference type="NCBI Taxonomy" id="7116"/>
    <lineage>
        <taxon>Eukaryota</taxon>
        <taxon>Metazoa</taxon>
        <taxon>Ecdysozoa</taxon>
        <taxon>Arthropoda</taxon>
        <taxon>Hexapoda</taxon>
        <taxon>Insecta</taxon>
        <taxon>Pterygota</taxon>
        <taxon>Neoptera</taxon>
        <taxon>Endopterygota</taxon>
        <taxon>Lepidoptera</taxon>
        <taxon>Glossata</taxon>
        <taxon>Ditrysia</taxon>
        <taxon>Papilionoidea</taxon>
        <taxon>Pieridae</taxon>
        <taxon>Pierinae</taxon>
        <taxon>Pieris</taxon>
    </lineage>
</organism>
<evidence type="ECO:0000313" key="4">
    <source>
        <dbReference type="Proteomes" id="UP001152562"/>
    </source>
</evidence>
<accession>A0A9P0WYE5</accession>
<reference evidence="3" key="1">
    <citation type="submission" date="2022-05" db="EMBL/GenBank/DDBJ databases">
        <authorList>
            <person name="Okamura Y."/>
        </authorList>
    </citation>
    <scope>NUCLEOTIDE SEQUENCE</scope>
</reference>
<feature type="transmembrane region" description="Helical" evidence="2">
    <location>
        <begin position="235"/>
        <end position="257"/>
    </location>
</feature>
<dbReference type="EMBL" id="CALOZG010000001">
    <property type="protein sequence ID" value="CAH3904789.1"/>
    <property type="molecule type" value="Genomic_DNA"/>
</dbReference>
<sequence>MCSYVVADYMDELVDCFESFIQKSLLAIIIALAVIVASVMYLLKILSERTLENSASFSLTRQHESRSSRGQRATTNTSSRESRKTKKNNIQNDTQQIVMAHSVPTYDDSELKMVGLSCCAKPCCKSKSTVKGVDSNTEIQLSNTKYGSSPIIKQEMEYEMRPSRATIPPMLKEIKKEKSSTITSKPFILVTLSLVLFFTFLLPDFSERIDRSAELKEMKKVLDKITGSMPVRKNFILELAIFVTVILITSHITTHLWDRHFLRREINNMRKSLHSLKNTMTDIGTAYDTLHKDVKQIVKQKPCKSCCHSPDHTLDRRKQHDINVVSMIEKKKASMVCKEVQTRQNTAFNKYCLTTNASTITRYPLRSTGVGIETKKYYAYKDDCTCKDIRRTIRV</sequence>
<dbReference type="Proteomes" id="UP001152562">
    <property type="component" value="Unassembled WGS sequence"/>
</dbReference>
<evidence type="ECO:0000313" key="3">
    <source>
        <dbReference type="EMBL" id="CAH3904789.1"/>
    </source>
</evidence>
<keyword evidence="2" id="KW-1133">Transmembrane helix</keyword>
<keyword evidence="2" id="KW-0472">Membrane</keyword>
<proteinExistence type="predicted"/>
<keyword evidence="2" id="KW-0812">Transmembrane</keyword>
<protein>
    <submittedName>
        <fullName evidence="3">Uncharacterized protein</fullName>
    </submittedName>
</protein>
<comment type="caution">
    <text evidence="3">The sequence shown here is derived from an EMBL/GenBank/DDBJ whole genome shotgun (WGS) entry which is preliminary data.</text>
</comment>
<evidence type="ECO:0000256" key="2">
    <source>
        <dbReference type="SAM" id="Phobius"/>
    </source>
</evidence>
<gene>
    <name evidence="3" type="ORF">PIBRA_LOCUS914</name>
</gene>
<evidence type="ECO:0000256" key="1">
    <source>
        <dbReference type="SAM" id="MobiDB-lite"/>
    </source>
</evidence>
<feature type="transmembrane region" description="Helical" evidence="2">
    <location>
        <begin position="182"/>
        <end position="202"/>
    </location>
</feature>
<keyword evidence="4" id="KW-1185">Reference proteome</keyword>
<feature type="region of interest" description="Disordered" evidence="1">
    <location>
        <begin position="57"/>
        <end position="94"/>
    </location>
</feature>
<feature type="compositionally biased region" description="Polar residues" evidence="1">
    <location>
        <begin position="68"/>
        <end position="79"/>
    </location>
</feature>